<keyword evidence="7" id="KW-1185">Reference proteome</keyword>
<accession>A0A834RAK7</accession>
<evidence type="ECO:0000259" key="4">
    <source>
        <dbReference type="SMART" id="SM00934"/>
    </source>
</evidence>
<dbReference type="SUPFAM" id="SSF53271">
    <property type="entry name" value="PRTase-like"/>
    <property type="match status" value="1"/>
</dbReference>
<evidence type="ECO:0000313" key="7">
    <source>
        <dbReference type="Proteomes" id="UP000070412"/>
    </source>
</evidence>
<dbReference type="GO" id="GO:0004590">
    <property type="term" value="F:orotidine-5'-phosphate decarboxylase activity"/>
    <property type="evidence" value="ECO:0007669"/>
    <property type="project" value="InterPro"/>
</dbReference>
<dbReference type="Pfam" id="PF00215">
    <property type="entry name" value="OMPdecase"/>
    <property type="match status" value="2"/>
</dbReference>
<dbReference type="EMBL" id="WVUK01000054">
    <property type="protein sequence ID" value="KAF7493959.1"/>
    <property type="molecule type" value="Genomic_DNA"/>
</dbReference>
<dbReference type="AlphaFoldDB" id="A0A834RAK7"/>
<dbReference type="Gene3D" id="3.20.20.70">
    <property type="entry name" value="Aldolase class I"/>
    <property type="match status" value="2"/>
</dbReference>
<organism evidence="5">
    <name type="scientific">Sarcoptes scabiei</name>
    <name type="common">Itch mite</name>
    <name type="synonym">Acarus scabiei</name>
    <dbReference type="NCBI Taxonomy" id="52283"/>
    <lineage>
        <taxon>Eukaryota</taxon>
        <taxon>Metazoa</taxon>
        <taxon>Ecdysozoa</taxon>
        <taxon>Arthropoda</taxon>
        <taxon>Chelicerata</taxon>
        <taxon>Arachnida</taxon>
        <taxon>Acari</taxon>
        <taxon>Acariformes</taxon>
        <taxon>Sarcoptiformes</taxon>
        <taxon>Astigmata</taxon>
        <taxon>Psoroptidia</taxon>
        <taxon>Sarcoptoidea</taxon>
        <taxon>Sarcoptidae</taxon>
        <taxon>Sarcoptinae</taxon>
        <taxon>Sarcoptes</taxon>
    </lineage>
</organism>
<dbReference type="GO" id="GO:0006207">
    <property type="term" value="P:'de novo' pyrimidine nucleobase biosynthetic process"/>
    <property type="evidence" value="ECO:0007669"/>
    <property type="project" value="InterPro"/>
</dbReference>
<dbReference type="Gene3D" id="3.40.50.2020">
    <property type="match status" value="1"/>
</dbReference>
<sequence>MKIYSKSIQAIVRRIIELNLIRFGEYKLKSGLLSPFYIDLRSIISWPDLFEDICNEYLPLMEQCQFDLICGVPYTALTFATFLSNRSKTPMIMKRKERKNHGTAKMFEAIGLRDQDLRVTDALVFIDRDMNAIENLRKHGINVHCVIKFLPLIDYLREEGHLTEAQRAKICKNSFSKKLFQIMESKSSNLCVAADLDNCESILKLAQISGPYIVMLKLHADMINDFDEDFIKQLKAIAEQNNFLLFEDRKFADIGSLVAKQYSQGRFKIVDWAHLVTAHLISGPGMIEALKSEARKSNEPRACVLISHLSSEKNLVPPSYAEKLAFDPSMIHMMPGVRCDTEKGDNFGQRYTTPEVAIETMGADLIIVGRGITSKLNEPIELLNSTLQSYQTRGFEAYQKTI</sequence>
<evidence type="ECO:0000256" key="1">
    <source>
        <dbReference type="ARBA" id="ARBA00004725"/>
    </source>
</evidence>
<dbReference type="SMART" id="SM00934">
    <property type="entry name" value="OMPdecase"/>
    <property type="match status" value="1"/>
</dbReference>
<reference evidence="6" key="3">
    <citation type="submission" date="2022-06" db="UniProtKB">
        <authorList>
            <consortium name="EnsemblMetazoa"/>
        </authorList>
    </citation>
    <scope>IDENTIFICATION</scope>
</reference>
<dbReference type="GO" id="GO:0006222">
    <property type="term" value="P:UMP biosynthetic process"/>
    <property type="evidence" value="ECO:0007669"/>
    <property type="project" value="TreeGrafter"/>
</dbReference>
<dbReference type="PANTHER" id="PTHR19278:SF9">
    <property type="entry name" value="URIDINE 5'-MONOPHOSPHATE SYNTHASE"/>
    <property type="match status" value="1"/>
</dbReference>
<dbReference type="InterPro" id="IPR029057">
    <property type="entry name" value="PRTase-like"/>
</dbReference>
<dbReference type="Proteomes" id="UP000070412">
    <property type="component" value="Unassembled WGS sequence"/>
</dbReference>
<dbReference type="SUPFAM" id="SSF51366">
    <property type="entry name" value="Ribulose-phoshate binding barrel"/>
    <property type="match status" value="1"/>
</dbReference>
<dbReference type="InterPro" id="IPR000836">
    <property type="entry name" value="PRTase_dom"/>
</dbReference>
<dbReference type="EnsemblMetazoa" id="SSS_6269s_mrna">
    <property type="protein sequence ID" value="KAF7493959.1"/>
    <property type="gene ID" value="SSS_6269"/>
</dbReference>
<reference evidence="5" key="2">
    <citation type="submission" date="2020-01" db="EMBL/GenBank/DDBJ databases">
        <authorList>
            <person name="Korhonen P.K.K."/>
            <person name="Guangxu M.G."/>
            <person name="Wang T.W."/>
            <person name="Stroehlein A.J.S."/>
            <person name="Young N.D."/>
            <person name="Ang C.-S.A."/>
            <person name="Fernando D.W.F."/>
            <person name="Lu H.L."/>
            <person name="Taylor S.T."/>
            <person name="Ehtesham M.E.M."/>
            <person name="Najaraj S.H.N."/>
            <person name="Harsha G.H.G."/>
            <person name="Madugundu A.M."/>
            <person name="Renuse S.R."/>
            <person name="Holt D.H."/>
            <person name="Pandey A.P."/>
            <person name="Papenfuss A.P."/>
            <person name="Gasser R.B.G."/>
            <person name="Fischer K.F."/>
        </authorList>
    </citation>
    <scope>NUCLEOTIDE SEQUENCE</scope>
    <source>
        <strain evidence="5">SSS_KF_BRIS2020</strain>
    </source>
</reference>
<evidence type="ECO:0000313" key="6">
    <source>
        <dbReference type="EnsemblMetazoa" id="KAF7493959.1"/>
    </source>
</evidence>
<dbReference type="InterPro" id="IPR001754">
    <property type="entry name" value="OMPdeCOase_dom"/>
</dbReference>
<protein>
    <submittedName>
        <fullName evidence="5">Uridine 5'-monophosphate synthase</fullName>
    </submittedName>
</protein>
<keyword evidence="2" id="KW-0665">Pyrimidine biosynthesis</keyword>
<feature type="domain" description="Orotidine 5'-phosphate decarboxylase" evidence="4">
    <location>
        <begin position="189"/>
        <end position="383"/>
    </location>
</feature>
<evidence type="ECO:0000256" key="2">
    <source>
        <dbReference type="ARBA" id="ARBA00022975"/>
    </source>
</evidence>
<dbReference type="CDD" id="cd04725">
    <property type="entry name" value="OMP_decarboxylase_like"/>
    <property type="match status" value="1"/>
</dbReference>
<dbReference type="GO" id="GO:0004588">
    <property type="term" value="F:orotate phosphoribosyltransferase activity"/>
    <property type="evidence" value="ECO:0007669"/>
    <property type="project" value="TreeGrafter"/>
</dbReference>
<comment type="pathway">
    <text evidence="1">Pyrimidine metabolism; UMP biosynthesis via de novo pathway.</text>
</comment>
<dbReference type="InterPro" id="IPR013785">
    <property type="entry name" value="Aldolase_TIM"/>
</dbReference>
<dbReference type="OrthoDB" id="10263753at2759"/>
<dbReference type="CDD" id="cd06223">
    <property type="entry name" value="PRTases_typeI"/>
    <property type="match status" value="1"/>
</dbReference>
<evidence type="ECO:0000256" key="3">
    <source>
        <dbReference type="ARBA" id="ARBA00023239"/>
    </source>
</evidence>
<gene>
    <name evidence="5" type="ORF">SSS_6269</name>
</gene>
<proteinExistence type="predicted"/>
<name>A0A834RAK7_SARSC</name>
<reference evidence="7" key="1">
    <citation type="journal article" date="2020" name="PLoS Negl. Trop. Dis.">
        <title>High-quality nuclear genome for Sarcoptes scabiei-A critical resource for a neglected parasite.</title>
        <authorList>
            <person name="Korhonen P.K."/>
            <person name="Gasser R.B."/>
            <person name="Ma G."/>
            <person name="Wang T."/>
            <person name="Stroehlein A.J."/>
            <person name="Young N.D."/>
            <person name="Ang C.S."/>
            <person name="Fernando D.D."/>
            <person name="Lu H.C."/>
            <person name="Taylor S."/>
            <person name="Reynolds S.L."/>
            <person name="Mofiz E."/>
            <person name="Najaraj S.H."/>
            <person name="Gowda H."/>
            <person name="Madugundu A."/>
            <person name="Renuse S."/>
            <person name="Holt D."/>
            <person name="Pandey A."/>
            <person name="Papenfuss A.T."/>
            <person name="Fischer K."/>
        </authorList>
    </citation>
    <scope>NUCLEOTIDE SEQUENCE [LARGE SCALE GENOMIC DNA]</scope>
</reference>
<keyword evidence="3" id="KW-0456">Lyase</keyword>
<evidence type="ECO:0000313" key="5">
    <source>
        <dbReference type="EMBL" id="KAF7493959.1"/>
    </source>
</evidence>
<dbReference type="InterPro" id="IPR011060">
    <property type="entry name" value="RibuloseP-bd_barrel"/>
</dbReference>
<dbReference type="PANTHER" id="PTHR19278">
    <property type="entry name" value="OROTATE PHOSPHORIBOSYLTRANSFERASE"/>
    <property type="match status" value="1"/>
</dbReference>